<feature type="region of interest" description="Disordered" evidence="1">
    <location>
        <begin position="114"/>
        <end position="182"/>
    </location>
</feature>
<protein>
    <submittedName>
        <fullName evidence="2">Uncharacterized protein</fullName>
    </submittedName>
</protein>
<accession>A0AAV7MZS9</accession>
<evidence type="ECO:0000256" key="1">
    <source>
        <dbReference type="SAM" id="MobiDB-lite"/>
    </source>
</evidence>
<reference evidence="2" key="1">
    <citation type="journal article" date="2022" name="bioRxiv">
        <title>Sequencing and chromosome-scale assembly of the giantPleurodeles waltlgenome.</title>
        <authorList>
            <person name="Brown T."/>
            <person name="Elewa A."/>
            <person name="Iarovenko S."/>
            <person name="Subramanian E."/>
            <person name="Araus A.J."/>
            <person name="Petzold A."/>
            <person name="Susuki M."/>
            <person name="Suzuki K.-i.T."/>
            <person name="Hayashi T."/>
            <person name="Toyoda A."/>
            <person name="Oliveira C."/>
            <person name="Osipova E."/>
            <person name="Leigh N.D."/>
            <person name="Simon A."/>
            <person name="Yun M.H."/>
        </authorList>
    </citation>
    <scope>NUCLEOTIDE SEQUENCE</scope>
    <source>
        <strain evidence="2">20211129_DDA</strain>
        <tissue evidence="2">Liver</tissue>
    </source>
</reference>
<name>A0AAV7MZS9_PLEWA</name>
<dbReference type="EMBL" id="JANPWB010000013">
    <property type="protein sequence ID" value="KAJ1109261.1"/>
    <property type="molecule type" value="Genomic_DNA"/>
</dbReference>
<sequence length="283" mass="30429">MSPTIAPSLQHKLGLATRPDPKLRPFIGPCKPVQIGSLPWSTKPLCLGVSASPPAARVSLQASDHSCGPSVPNQAAGTSPNTTLLLHSTQHRLLRGLEPLLPQAQALVPLQRLPAMGHTPPDRLPPLQPSRSASTRSGACERTHLGQRTPPLQAAQPRPSSSRRRGVFSASGLAPLRSGTLRGDPGVTGVTTICREIRRSPGYRRFLLARPAAPSYAATPVAILAPAVIDLLSLQRTSGAIKLLLTARPDRKYFTTTTLRRLCKYRNENVMCHPTPHLISSFR</sequence>
<comment type="caution">
    <text evidence="2">The sequence shown here is derived from an EMBL/GenBank/DDBJ whole genome shotgun (WGS) entry which is preliminary data.</text>
</comment>
<keyword evidence="3" id="KW-1185">Reference proteome</keyword>
<proteinExistence type="predicted"/>
<dbReference type="Proteomes" id="UP001066276">
    <property type="component" value="Chromosome 9"/>
</dbReference>
<evidence type="ECO:0000313" key="2">
    <source>
        <dbReference type="EMBL" id="KAJ1109261.1"/>
    </source>
</evidence>
<gene>
    <name evidence="2" type="ORF">NDU88_006624</name>
</gene>
<dbReference type="AlphaFoldDB" id="A0AAV7MZS9"/>
<organism evidence="2 3">
    <name type="scientific">Pleurodeles waltl</name>
    <name type="common">Iberian ribbed newt</name>
    <dbReference type="NCBI Taxonomy" id="8319"/>
    <lineage>
        <taxon>Eukaryota</taxon>
        <taxon>Metazoa</taxon>
        <taxon>Chordata</taxon>
        <taxon>Craniata</taxon>
        <taxon>Vertebrata</taxon>
        <taxon>Euteleostomi</taxon>
        <taxon>Amphibia</taxon>
        <taxon>Batrachia</taxon>
        <taxon>Caudata</taxon>
        <taxon>Salamandroidea</taxon>
        <taxon>Salamandridae</taxon>
        <taxon>Pleurodelinae</taxon>
        <taxon>Pleurodeles</taxon>
    </lineage>
</organism>
<evidence type="ECO:0000313" key="3">
    <source>
        <dbReference type="Proteomes" id="UP001066276"/>
    </source>
</evidence>